<reference evidence="1" key="1">
    <citation type="submission" date="2017-07" db="EMBL/GenBank/DDBJ databases">
        <authorList>
            <person name="Mikheyev A."/>
            <person name="Grau M."/>
        </authorList>
    </citation>
    <scope>NUCLEOTIDE SEQUENCE</scope>
    <source>
        <tissue evidence="1">Venom_gland</tissue>
    </source>
</reference>
<dbReference type="AlphaFoldDB" id="A0A2D4ISB8"/>
<dbReference type="EMBL" id="IACK01125453">
    <property type="protein sequence ID" value="LAA87004.1"/>
    <property type="molecule type" value="Transcribed_RNA"/>
</dbReference>
<reference evidence="1" key="2">
    <citation type="submission" date="2017-11" db="EMBL/GenBank/DDBJ databases">
        <title>Coralsnake Venomics: Analyses of Venom Gland Transcriptomes and Proteomes of Six Brazilian Taxa.</title>
        <authorList>
            <person name="Aird S.D."/>
            <person name="Jorge da Silva N."/>
            <person name="Qiu L."/>
            <person name="Villar-Briones A."/>
            <person name="Aparecida-Saddi V."/>
            <person name="Campos-Telles M.P."/>
            <person name="Grau M."/>
            <person name="Mikheyev A.S."/>
        </authorList>
    </citation>
    <scope>NUCLEOTIDE SEQUENCE</scope>
    <source>
        <tissue evidence="1">Venom_gland</tissue>
    </source>
</reference>
<organism evidence="1">
    <name type="scientific">Micrurus lemniscatus lemniscatus</name>
    <dbReference type="NCBI Taxonomy" id="129467"/>
    <lineage>
        <taxon>Eukaryota</taxon>
        <taxon>Metazoa</taxon>
        <taxon>Chordata</taxon>
        <taxon>Craniata</taxon>
        <taxon>Vertebrata</taxon>
        <taxon>Euteleostomi</taxon>
        <taxon>Lepidosauria</taxon>
        <taxon>Squamata</taxon>
        <taxon>Bifurcata</taxon>
        <taxon>Unidentata</taxon>
        <taxon>Episquamata</taxon>
        <taxon>Toxicofera</taxon>
        <taxon>Serpentes</taxon>
        <taxon>Colubroidea</taxon>
        <taxon>Elapidae</taxon>
        <taxon>Elapinae</taxon>
        <taxon>Micrurus</taxon>
    </lineage>
</organism>
<evidence type="ECO:0000313" key="1">
    <source>
        <dbReference type="EMBL" id="LAA87004.1"/>
    </source>
</evidence>
<accession>A0A2D4ISB8</accession>
<name>A0A2D4ISB8_MICLE</name>
<protein>
    <submittedName>
        <fullName evidence="1">Uncharacterized protein</fullName>
    </submittedName>
</protein>
<sequence length="107" mass="13298">MESFKIKLEIYQRFKNIFEVEITDISGLWKKVLEYRVMKYQCMQVLNLRLKLIHERVYSEYITSSRMYQKNGLYLCWQYNTFGCGKIWFLFRVIICISRWMSKYFQV</sequence>
<proteinExistence type="predicted"/>